<evidence type="ECO:0000256" key="1">
    <source>
        <dbReference type="SAM" id="MobiDB-lite"/>
    </source>
</evidence>
<evidence type="ECO:0000256" key="2">
    <source>
        <dbReference type="SAM" id="SignalP"/>
    </source>
</evidence>
<dbReference type="AlphaFoldDB" id="A0A2S2DD09"/>
<feature type="region of interest" description="Disordered" evidence="1">
    <location>
        <begin position="48"/>
        <end position="84"/>
    </location>
</feature>
<feature type="signal peptide" evidence="2">
    <location>
        <begin position="1"/>
        <end position="17"/>
    </location>
</feature>
<organism evidence="3 4">
    <name type="scientific">Massilia oculi</name>
    <dbReference type="NCBI Taxonomy" id="945844"/>
    <lineage>
        <taxon>Bacteria</taxon>
        <taxon>Pseudomonadati</taxon>
        <taxon>Pseudomonadota</taxon>
        <taxon>Betaproteobacteria</taxon>
        <taxon>Burkholderiales</taxon>
        <taxon>Oxalobacteraceae</taxon>
        <taxon>Telluria group</taxon>
        <taxon>Massilia</taxon>
    </lineage>
</organism>
<evidence type="ECO:0000313" key="4">
    <source>
        <dbReference type="Proteomes" id="UP000245820"/>
    </source>
</evidence>
<dbReference type="EMBL" id="CP029343">
    <property type="protein sequence ID" value="AWL03263.1"/>
    <property type="molecule type" value="Genomic_DNA"/>
</dbReference>
<keyword evidence="4" id="KW-1185">Reference proteome</keyword>
<name>A0A2S2DD09_9BURK</name>
<dbReference type="KEGG" id="mtim:DIR46_01540"/>
<feature type="chain" id="PRO_5015597016" description="Lipoprotein" evidence="2">
    <location>
        <begin position="18"/>
        <end position="84"/>
    </location>
</feature>
<gene>
    <name evidence="3" type="ORF">DIR46_01540</name>
</gene>
<keyword evidence="2" id="KW-0732">Signal</keyword>
<feature type="compositionally biased region" description="Basic and acidic residues" evidence="1">
    <location>
        <begin position="56"/>
        <end position="84"/>
    </location>
</feature>
<evidence type="ECO:0008006" key="5">
    <source>
        <dbReference type="Google" id="ProtNLM"/>
    </source>
</evidence>
<sequence length="84" mass="8675">MQHLTLALIGAFVLTLAACTTAPTSEQPAPAAAAAPAIVAKVDDETLTGSRIPKKGGGDRTVKTVGSRDARDAFDNQAKPMDRQ</sequence>
<reference evidence="3 4" key="1">
    <citation type="submission" date="2018-05" db="EMBL/GenBank/DDBJ databases">
        <title>Complete genome sequence of Massilia oculi sp. nov. CCUG 43427T (=DSM 26321T), the type strain of M. oculi, and comparison with genome sequences of other Massilia strains.</title>
        <authorList>
            <person name="Zhu B."/>
        </authorList>
    </citation>
    <scope>NUCLEOTIDE SEQUENCE [LARGE SCALE GENOMIC DNA]</scope>
    <source>
        <strain evidence="3 4">CCUG 43427</strain>
    </source>
</reference>
<accession>A0A2S2DD09</accession>
<proteinExistence type="predicted"/>
<dbReference type="RefSeq" id="WP_109343667.1">
    <property type="nucleotide sequence ID" value="NZ_CP029343.1"/>
</dbReference>
<dbReference type="Proteomes" id="UP000245820">
    <property type="component" value="Chromosome"/>
</dbReference>
<protein>
    <recommendedName>
        <fullName evidence="5">Lipoprotein</fullName>
    </recommendedName>
</protein>
<evidence type="ECO:0000313" key="3">
    <source>
        <dbReference type="EMBL" id="AWL03263.1"/>
    </source>
</evidence>
<dbReference type="OrthoDB" id="8760037at2"/>